<dbReference type="PRINTS" id="PR00344">
    <property type="entry name" value="BCTRLSENSOR"/>
</dbReference>
<evidence type="ECO:0000256" key="4">
    <source>
        <dbReference type="ARBA" id="ARBA00022475"/>
    </source>
</evidence>
<feature type="modified residue" description="4-aspartylphosphate" evidence="12">
    <location>
        <position position="297"/>
    </location>
</feature>
<evidence type="ECO:0000256" key="3">
    <source>
        <dbReference type="ARBA" id="ARBA00012438"/>
    </source>
</evidence>
<gene>
    <name evidence="15" type="ordered locus">Tresu_0917</name>
</gene>
<dbReference type="InterPro" id="IPR036641">
    <property type="entry name" value="HPT_dom_sf"/>
</dbReference>
<dbReference type="Pfam" id="PF00072">
    <property type="entry name" value="Response_reg"/>
    <property type="match status" value="1"/>
</dbReference>
<sequence length="563" mass="63492">MSHEIRTPMNAILGFSEIALKDSSPITATYLEKINRAAHTLLTIINDILDFSKIESGKLEIVPADYNLDTLISDVESIIKVRLASKSVALSIDVSNNVPRNLFGDDIRIKQVLLNLAGNAAKFSEEGEIKITVKLHEPLKSKESFLENQKIILDFSVKDTGIGIKKENLEKLFTSFQQVDLQHNRKKEGSGLGLAISKQLVSLMGGTFGVDSEYGKGSNFYFSIPQTIGKSKENKKTESISFIAPNAKILVVDDNEVNLLVAQGYLAKYKCKVETCMNGEEAVKKTEQEKFDIIFMDHMMPIMDGEEATKIIRGEEKKKGIQNCIVALTANTTDGARENFLACGFDDFLPKPIEAQKLDHIMRTRLLRSKCIFENAKTESEKRELSEPVNEAILKTFLHQIPQKAKLIRKYQQEAEEGNEQSLKLFKIEVHALKSSAKICGFHELSFLTEKLEKSAAEKNIDFIKDKTPELIEKCIMSEIELNTRFNKHIENEEELPVVSKDELSHIVMKIKEFAEECDLASIEDEINILSNIKLPESLKLKFENLKEAVEEIDFETIKNIVS</sequence>
<evidence type="ECO:0000256" key="8">
    <source>
        <dbReference type="ARBA" id="ARBA00022840"/>
    </source>
</evidence>
<keyword evidence="11" id="KW-0472">Membrane</keyword>
<evidence type="ECO:0000256" key="10">
    <source>
        <dbReference type="ARBA" id="ARBA00023012"/>
    </source>
</evidence>
<reference evidence="16" key="2">
    <citation type="submission" date="2011-04" db="EMBL/GenBank/DDBJ databases">
        <title>The complete genome of chromosome of Treponema succinifaciens DSM 2489.</title>
        <authorList>
            <person name="Lucas S."/>
            <person name="Copeland A."/>
            <person name="Lapidus A."/>
            <person name="Bruce D."/>
            <person name="Goodwin L."/>
            <person name="Pitluck S."/>
            <person name="Peters L."/>
            <person name="Kyrpides N."/>
            <person name="Mavromatis K."/>
            <person name="Ivanova N."/>
            <person name="Ovchinnikova G."/>
            <person name="Teshima H."/>
            <person name="Detter J.C."/>
            <person name="Tapia R."/>
            <person name="Han C."/>
            <person name="Land M."/>
            <person name="Hauser L."/>
            <person name="Markowitz V."/>
            <person name="Cheng J.-F."/>
            <person name="Hugenholtz P."/>
            <person name="Woyke T."/>
            <person name="Wu D."/>
            <person name="Gronow S."/>
            <person name="Wellnitz S."/>
            <person name="Brambilla E."/>
            <person name="Klenk H.-P."/>
            <person name="Eisen J.A."/>
        </authorList>
    </citation>
    <scope>NUCLEOTIDE SEQUENCE [LARGE SCALE GENOMIC DNA]</scope>
    <source>
        <strain evidence="16">ATCC 33096 / DSM 2489 / 6091</strain>
    </source>
</reference>
<dbReference type="CDD" id="cd00082">
    <property type="entry name" value="HisKA"/>
    <property type="match status" value="1"/>
</dbReference>
<evidence type="ECO:0000256" key="6">
    <source>
        <dbReference type="ARBA" id="ARBA00022692"/>
    </source>
</evidence>
<comment type="catalytic activity">
    <reaction evidence="1">
        <text>ATP + protein L-histidine = ADP + protein N-phospho-L-histidine.</text>
        <dbReference type="EC" id="2.7.13.3"/>
    </reaction>
</comment>
<dbReference type="Gene3D" id="3.30.565.10">
    <property type="entry name" value="Histidine kinase-like ATPase, C-terminal domain"/>
    <property type="match status" value="1"/>
</dbReference>
<dbReference type="EC" id="2.7.13.3" evidence="3"/>
<evidence type="ECO:0000256" key="5">
    <source>
        <dbReference type="ARBA" id="ARBA00022553"/>
    </source>
</evidence>
<evidence type="ECO:0000256" key="7">
    <source>
        <dbReference type="ARBA" id="ARBA00022741"/>
    </source>
</evidence>
<evidence type="ECO:0000256" key="11">
    <source>
        <dbReference type="ARBA" id="ARBA00023136"/>
    </source>
</evidence>
<accession>F2NRM3</accession>
<dbReference type="PANTHER" id="PTHR45339:SF1">
    <property type="entry name" value="HYBRID SIGNAL TRANSDUCTION HISTIDINE KINASE J"/>
    <property type="match status" value="1"/>
</dbReference>
<name>F2NRM3_TRES6</name>
<dbReference type="SMART" id="SM00387">
    <property type="entry name" value="HATPase_c"/>
    <property type="match status" value="1"/>
</dbReference>
<feature type="domain" description="Histidine kinase" evidence="13">
    <location>
        <begin position="1"/>
        <end position="228"/>
    </location>
</feature>
<comment type="subcellular location">
    <subcellularLocation>
        <location evidence="2">Cell membrane</location>
        <topology evidence="2">Multi-pass membrane protein</topology>
    </subcellularLocation>
</comment>
<keyword evidence="16" id="KW-1185">Reference proteome</keyword>
<evidence type="ECO:0000259" key="13">
    <source>
        <dbReference type="PROSITE" id="PS50109"/>
    </source>
</evidence>
<reference evidence="15 16" key="1">
    <citation type="journal article" date="2011" name="Stand. Genomic Sci.">
        <title>Complete genome sequence of Treponema succinifaciens type strain (6091).</title>
        <authorList>
            <person name="Han C."/>
            <person name="Gronow S."/>
            <person name="Teshima H."/>
            <person name="Lapidus A."/>
            <person name="Nolan M."/>
            <person name="Lucas S."/>
            <person name="Hammon N."/>
            <person name="Deshpande S."/>
            <person name="Cheng J.F."/>
            <person name="Zeytun A."/>
            <person name="Tapia R."/>
            <person name="Goodwin L."/>
            <person name="Pitluck S."/>
            <person name="Liolios K."/>
            <person name="Pagani I."/>
            <person name="Ivanova N."/>
            <person name="Mavromatis K."/>
            <person name="Mikhailova N."/>
            <person name="Huntemann M."/>
            <person name="Pati A."/>
            <person name="Chen A."/>
            <person name="Palaniappan K."/>
            <person name="Land M."/>
            <person name="Hauser L."/>
            <person name="Brambilla E.M."/>
            <person name="Rohde M."/>
            <person name="Goker M."/>
            <person name="Woyke T."/>
            <person name="Bristow J."/>
            <person name="Eisen J.A."/>
            <person name="Markowitz V."/>
            <person name="Hugenholtz P."/>
            <person name="Kyrpides N.C."/>
            <person name="Klenk H.P."/>
            <person name="Detter J.C."/>
        </authorList>
    </citation>
    <scope>NUCLEOTIDE SEQUENCE [LARGE SCALE GENOMIC DNA]</scope>
    <source>
        <strain evidence="16">ATCC 33096 / DSM 2489 / 6091</strain>
    </source>
</reference>
<keyword evidence="10" id="KW-0902">Two-component regulatory system</keyword>
<evidence type="ECO:0000256" key="9">
    <source>
        <dbReference type="ARBA" id="ARBA00022989"/>
    </source>
</evidence>
<dbReference type="FunFam" id="3.30.565.10:FF:000010">
    <property type="entry name" value="Sensor histidine kinase RcsC"/>
    <property type="match status" value="1"/>
</dbReference>
<dbReference type="SUPFAM" id="SSF47384">
    <property type="entry name" value="Homodimeric domain of signal transducing histidine kinase"/>
    <property type="match status" value="1"/>
</dbReference>
<dbReference type="InterPro" id="IPR011006">
    <property type="entry name" value="CheY-like_superfamily"/>
</dbReference>
<dbReference type="InterPro" id="IPR001789">
    <property type="entry name" value="Sig_transdc_resp-reg_receiver"/>
</dbReference>
<dbReference type="PROSITE" id="PS50109">
    <property type="entry name" value="HIS_KIN"/>
    <property type="match status" value="1"/>
</dbReference>
<keyword evidence="15" id="KW-0808">Transferase</keyword>
<dbReference type="InterPro" id="IPR004358">
    <property type="entry name" value="Sig_transdc_His_kin-like_C"/>
</dbReference>
<dbReference type="PROSITE" id="PS50110">
    <property type="entry name" value="RESPONSE_REGULATORY"/>
    <property type="match status" value="1"/>
</dbReference>
<dbReference type="Gene3D" id="1.10.287.130">
    <property type="match status" value="1"/>
</dbReference>
<dbReference type="Pfam" id="PF02518">
    <property type="entry name" value="HATPase_c"/>
    <property type="match status" value="1"/>
</dbReference>
<feature type="domain" description="Response regulatory" evidence="14">
    <location>
        <begin position="248"/>
        <end position="366"/>
    </location>
</feature>
<dbReference type="GO" id="GO:0005524">
    <property type="term" value="F:ATP binding"/>
    <property type="evidence" value="ECO:0007669"/>
    <property type="project" value="UniProtKB-KW"/>
</dbReference>
<dbReference type="KEGG" id="tsu:Tresu_0917"/>
<dbReference type="SMART" id="SM00388">
    <property type="entry name" value="HisKA"/>
    <property type="match status" value="1"/>
</dbReference>
<dbReference type="GO" id="GO:0000155">
    <property type="term" value="F:phosphorelay sensor kinase activity"/>
    <property type="evidence" value="ECO:0007669"/>
    <property type="project" value="InterPro"/>
</dbReference>
<keyword evidence="9" id="KW-1133">Transmembrane helix</keyword>
<dbReference type="Pfam" id="PF00512">
    <property type="entry name" value="HisKA"/>
    <property type="match status" value="1"/>
</dbReference>
<dbReference type="InterPro" id="IPR005467">
    <property type="entry name" value="His_kinase_dom"/>
</dbReference>
<evidence type="ECO:0000256" key="1">
    <source>
        <dbReference type="ARBA" id="ARBA00000085"/>
    </source>
</evidence>
<keyword evidence="7" id="KW-0547">Nucleotide-binding</keyword>
<protein>
    <recommendedName>
        <fullName evidence="3">histidine kinase</fullName>
        <ecNumber evidence="3">2.7.13.3</ecNumber>
    </recommendedName>
</protein>
<dbReference type="SMART" id="SM00448">
    <property type="entry name" value="REC"/>
    <property type="match status" value="1"/>
</dbReference>
<dbReference type="InterPro" id="IPR003661">
    <property type="entry name" value="HisK_dim/P_dom"/>
</dbReference>
<dbReference type="EMBL" id="CP002631">
    <property type="protein sequence ID" value="AEB13841.1"/>
    <property type="molecule type" value="Genomic_DNA"/>
</dbReference>
<dbReference type="SUPFAM" id="SSF52172">
    <property type="entry name" value="CheY-like"/>
    <property type="match status" value="1"/>
</dbReference>
<keyword evidence="4" id="KW-1003">Cell membrane</keyword>
<keyword evidence="6" id="KW-0812">Transmembrane</keyword>
<dbReference type="Proteomes" id="UP000006852">
    <property type="component" value="Chromosome"/>
</dbReference>
<dbReference type="Gene3D" id="1.20.120.160">
    <property type="entry name" value="HPT domain"/>
    <property type="match status" value="1"/>
</dbReference>
<dbReference type="CDD" id="cd16922">
    <property type="entry name" value="HATPase_EvgS-ArcB-TorS-like"/>
    <property type="match status" value="1"/>
</dbReference>
<organism evidence="15 16">
    <name type="scientific">Treponema succinifaciens (strain ATCC 33096 / DSM 2489 / 6091)</name>
    <dbReference type="NCBI Taxonomy" id="869209"/>
    <lineage>
        <taxon>Bacteria</taxon>
        <taxon>Pseudomonadati</taxon>
        <taxon>Spirochaetota</taxon>
        <taxon>Spirochaetia</taxon>
        <taxon>Spirochaetales</taxon>
        <taxon>Treponemataceae</taxon>
        <taxon>Treponema</taxon>
    </lineage>
</organism>
<dbReference type="eggNOG" id="COG4251">
    <property type="taxonomic scope" value="Bacteria"/>
</dbReference>
<dbReference type="SUPFAM" id="SSF55874">
    <property type="entry name" value="ATPase domain of HSP90 chaperone/DNA topoisomerase II/histidine kinase"/>
    <property type="match status" value="1"/>
</dbReference>
<dbReference type="HOGENOM" id="CLU_000445_104_15_12"/>
<dbReference type="GO" id="GO:0005886">
    <property type="term" value="C:plasma membrane"/>
    <property type="evidence" value="ECO:0007669"/>
    <property type="project" value="UniProtKB-SubCell"/>
</dbReference>
<keyword evidence="8" id="KW-0067">ATP-binding</keyword>
<keyword evidence="15" id="KW-0418">Kinase</keyword>
<dbReference type="PANTHER" id="PTHR45339">
    <property type="entry name" value="HYBRID SIGNAL TRANSDUCTION HISTIDINE KINASE J"/>
    <property type="match status" value="1"/>
</dbReference>
<dbReference type="AlphaFoldDB" id="F2NRM3"/>
<evidence type="ECO:0000256" key="2">
    <source>
        <dbReference type="ARBA" id="ARBA00004651"/>
    </source>
</evidence>
<evidence type="ECO:0000259" key="14">
    <source>
        <dbReference type="PROSITE" id="PS50110"/>
    </source>
</evidence>
<dbReference type="OrthoDB" id="6192248at2"/>
<proteinExistence type="predicted"/>
<evidence type="ECO:0000256" key="12">
    <source>
        <dbReference type="PROSITE-ProRule" id="PRU00169"/>
    </source>
</evidence>
<dbReference type="STRING" id="869209.Tresu_0917"/>
<evidence type="ECO:0000313" key="16">
    <source>
        <dbReference type="Proteomes" id="UP000006852"/>
    </source>
</evidence>
<dbReference type="CDD" id="cd17546">
    <property type="entry name" value="REC_hyHK_CKI1_RcsC-like"/>
    <property type="match status" value="1"/>
</dbReference>
<dbReference type="SUPFAM" id="SSF47226">
    <property type="entry name" value="Histidine-containing phosphotransfer domain, HPT domain"/>
    <property type="match status" value="1"/>
</dbReference>
<dbReference type="InterPro" id="IPR003594">
    <property type="entry name" value="HATPase_dom"/>
</dbReference>
<dbReference type="InterPro" id="IPR036890">
    <property type="entry name" value="HATPase_C_sf"/>
</dbReference>
<dbReference type="Gene3D" id="3.40.50.2300">
    <property type="match status" value="1"/>
</dbReference>
<keyword evidence="5 12" id="KW-0597">Phosphoprotein</keyword>
<evidence type="ECO:0000313" key="15">
    <source>
        <dbReference type="EMBL" id="AEB13841.1"/>
    </source>
</evidence>
<dbReference type="InterPro" id="IPR036097">
    <property type="entry name" value="HisK_dim/P_sf"/>
</dbReference>